<gene>
    <name evidence="2" type="ORF">M430DRAFT_26103</name>
</gene>
<accession>A0A2T3B8F8</accession>
<dbReference type="InParanoid" id="A0A2T3B8F8"/>
<name>A0A2T3B8F8_AMORE</name>
<dbReference type="AlphaFoldDB" id="A0A2T3B8F8"/>
<proteinExistence type="predicted"/>
<feature type="region of interest" description="Disordered" evidence="1">
    <location>
        <begin position="252"/>
        <end position="356"/>
    </location>
</feature>
<protein>
    <submittedName>
        <fullName evidence="2">Uncharacterized protein</fullName>
    </submittedName>
</protein>
<reference evidence="2 3" key="1">
    <citation type="journal article" date="2018" name="New Phytol.">
        <title>Comparative genomics and transcriptomics depict ericoid mycorrhizal fungi as versatile saprotrophs and plant mutualists.</title>
        <authorList>
            <person name="Martino E."/>
            <person name="Morin E."/>
            <person name="Grelet G.A."/>
            <person name="Kuo A."/>
            <person name="Kohler A."/>
            <person name="Daghino S."/>
            <person name="Barry K.W."/>
            <person name="Cichocki N."/>
            <person name="Clum A."/>
            <person name="Dockter R.B."/>
            <person name="Hainaut M."/>
            <person name="Kuo R.C."/>
            <person name="LaButti K."/>
            <person name="Lindahl B.D."/>
            <person name="Lindquist E.A."/>
            <person name="Lipzen A."/>
            <person name="Khouja H.R."/>
            <person name="Magnuson J."/>
            <person name="Murat C."/>
            <person name="Ohm R.A."/>
            <person name="Singer S.W."/>
            <person name="Spatafora J.W."/>
            <person name="Wang M."/>
            <person name="Veneault-Fourrey C."/>
            <person name="Henrissat B."/>
            <person name="Grigoriev I.V."/>
            <person name="Martin F.M."/>
            <person name="Perotto S."/>
        </authorList>
    </citation>
    <scope>NUCLEOTIDE SEQUENCE [LARGE SCALE GENOMIC DNA]</scope>
    <source>
        <strain evidence="2 3">ATCC 22711</strain>
    </source>
</reference>
<dbReference type="EMBL" id="KZ679008">
    <property type="protein sequence ID" value="PSS23176.1"/>
    <property type="molecule type" value="Genomic_DNA"/>
</dbReference>
<evidence type="ECO:0000256" key="1">
    <source>
        <dbReference type="SAM" id="MobiDB-lite"/>
    </source>
</evidence>
<evidence type="ECO:0000313" key="3">
    <source>
        <dbReference type="Proteomes" id="UP000241818"/>
    </source>
</evidence>
<feature type="compositionally biased region" description="Basic residues" evidence="1">
    <location>
        <begin position="9"/>
        <end position="19"/>
    </location>
</feature>
<sequence>MARINEYRQRRRTPVKRHQPPAERRFLDTRPKLLVSKLPALLSRLIFPEAARPSLIPRFPIIRAHHAGPHALKLPNEGSGYAVIGRPGRHRLTESQLFTVKLRALPLFFSGPLALSELTQAVTLTSTGALPSSAARPVRHLGRPSGLSSLLGICDPIIPYHLGSWTLAYAKGRSLEVEEEVGIWIFGEETTSRAYTNPPLSRGFPLMGDAAVQSLSVHMTCLPPHPPRPSVPNRRGPLVCAKHVKSTWRRWISPLPPPPPSSAGEAGPPLPCPAQYVRSQTSLAGATRNGRTDNNNPCAAIHARATPPFSKAGRTDSEIRQKRRAPILAPVAMPHGYQGPAPERFANTEPFLATHP</sequence>
<dbReference type="Proteomes" id="UP000241818">
    <property type="component" value="Unassembled WGS sequence"/>
</dbReference>
<evidence type="ECO:0000313" key="2">
    <source>
        <dbReference type="EMBL" id="PSS23176.1"/>
    </source>
</evidence>
<keyword evidence="3" id="KW-1185">Reference proteome</keyword>
<dbReference type="RefSeq" id="XP_024723222.1">
    <property type="nucleotide sequence ID" value="XM_024865349.1"/>
</dbReference>
<feature type="region of interest" description="Disordered" evidence="1">
    <location>
        <begin position="1"/>
        <end position="23"/>
    </location>
</feature>
<organism evidence="2 3">
    <name type="scientific">Amorphotheca resinae ATCC 22711</name>
    <dbReference type="NCBI Taxonomy" id="857342"/>
    <lineage>
        <taxon>Eukaryota</taxon>
        <taxon>Fungi</taxon>
        <taxon>Dikarya</taxon>
        <taxon>Ascomycota</taxon>
        <taxon>Pezizomycotina</taxon>
        <taxon>Leotiomycetes</taxon>
        <taxon>Helotiales</taxon>
        <taxon>Amorphothecaceae</taxon>
        <taxon>Amorphotheca</taxon>
    </lineage>
</organism>
<dbReference type="GeneID" id="36573430"/>